<dbReference type="GO" id="GO:0003724">
    <property type="term" value="F:RNA helicase activity"/>
    <property type="evidence" value="ECO:0007669"/>
    <property type="project" value="UniProtKB-EC"/>
</dbReference>
<dbReference type="GO" id="GO:0005524">
    <property type="term" value="F:ATP binding"/>
    <property type="evidence" value="ECO:0007669"/>
    <property type="project" value="UniProtKB-UniRule"/>
</dbReference>
<dbReference type="CDD" id="cd18787">
    <property type="entry name" value="SF2_C_DEAD"/>
    <property type="match status" value="1"/>
</dbReference>
<dbReference type="PROSITE" id="PS51195">
    <property type="entry name" value="Q_MOTIF"/>
    <property type="match status" value="1"/>
</dbReference>
<dbReference type="Pfam" id="PF00271">
    <property type="entry name" value="Helicase_C"/>
    <property type="match status" value="1"/>
</dbReference>
<evidence type="ECO:0000256" key="1">
    <source>
        <dbReference type="ARBA" id="ARBA00022741"/>
    </source>
</evidence>
<comment type="similarity">
    <text evidence="7">Belongs to the DEAD box helicase family.</text>
</comment>
<comment type="catalytic activity">
    <reaction evidence="7">
        <text>ATP + H2O = ADP + phosphate + H(+)</text>
        <dbReference type="Rhea" id="RHEA:13065"/>
        <dbReference type="ChEBI" id="CHEBI:15377"/>
        <dbReference type="ChEBI" id="CHEBI:15378"/>
        <dbReference type="ChEBI" id="CHEBI:30616"/>
        <dbReference type="ChEBI" id="CHEBI:43474"/>
        <dbReference type="ChEBI" id="CHEBI:456216"/>
        <dbReference type="EC" id="3.6.4.13"/>
    </reaction>
</comment>
<dbReference type="PROSITE" id="PS51192">
    <property type="entry name" value="HELICASE_ATP_BIND_1"/>
    <property type="match status" value="1"/>
</dbReference>
<feature type="domain" description="Helicase C-terminal" evidence="9">
    <location>
        <begin position="280"/>
        <end position="448"/>
    </location>
</feature>
<feature type="domain" description="Helicase ATP-binding" evidence="8">
    <location>
        <begin position="46"/>
        <end position="241"/>
    </location>
</feature>
<keyword evidence="1 7" id="KW-0547">Nucleotide-binding</keyword>
<comment type="function">
    <text evidence="7">RNA helicase.</text>
</comment>
<evidence type="ECO:0000259" key="8">
    <source>
        <dbReference type="PROSITE" id="PS51192"/>
    </source>
</evidence>
<evidence type="ECO:0000256" key="7">
    <source>
        <dbReference type="RuleBase" id="RU365068"/>
    </source>
</evidence>
<dbReference type="InterPro" id="IPR014014">
    <property type="entry name" value="RNA_helicase_DEAD_Q_motif"/>
</dbReference>
<feature type="domain" description="DEAD-box RNA helicase Q" evidence="10">
    <location>
        <begin position="9"/>
        <end position="37"/>
    </location>
</feature>
<evidence type="ECO:0000256" key="3">
    <source>
        <dbReference type="ARBA" id="ARBA00022806"/>
    </source>
</evidence>
<dbReference type="EC" id="3.6.4.13" evidence="7"/>
<evidence type="ECO:0000256" key="4">
    <source>
        <dbReference type="ARBA" id="ARBA00022840"/>
    </source>
</evidence>
<evidence type="ECO:0000256" key="5">
    <source>
        <dbReference type="ARBA" id="ARBA00022884"/>
    </source>
</evidence>
<dbReference type="AlphaFoldDB" id="A0A6G1SHQ1"/>
<keyword evidence="5 7" id="KW-0694">RNA-binding</keyword>
<name>A0A6G1SHQ1_9ACAR</name>
<dbReference type="Pfam" id="PF00270">
    <property type="entry name" value="DEAD"/>
    <property type="match status" value="1"/>
</dbReference>
<dbReference type="PROSITE" id="PS51194">
    <property type="entry name" value="HELICASE_CTER"/>
    <property type="match status" value="1"/>
</dbReference>
<dbReference type="InterPro" id="IPR014001">
    <property type="entry name" value="Helicase_ATP-bd"/>
</dbReference>
<dbReference type="InterPro" id="IPR027417">
    <property type="entry name" value="P-loop_NTPase"/>
</dbReference>
<feature type="short sequence motif" description="Q motif" evidence="6">
    <location>
        <begin position="9"/>
        <end position="37"/>
    </location>
</feature>
<dbReference type="SMART" id="SM00490">
    <property type="entry name" value="HELICc"/>
    <property type="match status" value="1"/>
</dbReference>
<accession>A0A6G1SHQ1</accession>
<sequence>MASSSRGWNKFSESPLNPWLKKHLASVNIERPSPIQLQLIQAIMSPDGKRIRRNIFGCSPTGTGKTLSYVLPVLHFLTQDIRPYFALILAPTRELAYQIYQIITILTGSTSKDGSSTMIKTLLLIGGGKTGLPSNETELMGFWSGKPNIVVATPGKLAEQLTRKNFSDHTGHRSALRFDFLILDEADLLIGPTFANQLKTILDAIDEHGSGKTRQTLVLSATLTSALEQLQKIFSSDDEDSKPVTINLLPTIDEVKQQVSSNPNLDQRYIICPEAMKPAYLVQALSDIPFKQTIIFCSSTRQAVLLHKLMINLGFDEAEVSCHPVLLVGSKDQKGRLKSLEKFKSVKSRVMIATGGLAGRGLDLPQVDLVVQYNCPTNPVDYIHRVGRTCRKIDFEAGKTRTPIAASKYYGKSILFITQYDVDLLKTIENFVNIRLTEENQIDINNITNILKPVAIALKDAELSLIEEEQMNR</sequence>
<evidence type="ECO:0000259" key="9">
    <source>
        <dbReference type="PROSITE" id="PS51194"/>
    </source>
</evidence>
<keyword evidence="4 7" id="KW-0067">ATP-binding</keyword>
<comment type="domain">
    <text evidence="7">The Q motif is unique to and characteristic of the DEAD box family of RNA helicases and controls ATP binding and hydrolysis.</text>
</comment>
<dbReference type="SUPFAM" id="SSF52540">
    <property type="entry name" value="P-loop containing nucleoside triphosphate hydrolases"/>
    <property type="match status" value="1"/>
</dbReference>
<organism evidence="11">
    <name type="scientific">Aceria tosichella</name>
    <name type="common">wheat curl mite</name>
    <dbReference type="NCBI Taxonomy" id="561515"/>
    <lineage>
        <taxon>Eukaryota</taxon>
        <taxon>Metazoa</taxon>
        <taxon>Ecdysozoa</taxon>
        <taxon>Arthropoda</taxon>
        <taxon>Chelicerata</taxon>
        <taxon>Arachnida</taxon>
        <taxon>Acari</taxon>
        <taxon>Acariformes</taxon>
        <taxon>Trombidiformes</taxon>
        <taxon>Prostigmata</taxon>
        <taxon>Eupodina</taxon>
        <taxon>Eriophyoidea</taxon>
        <taxon>Eriophyidae</taxon>
        <taxon>Eriophyinae</taxon>
        <taxon>Aceriini</taxon>
        <taxon>Aceria</taxon>
    </lineage>
</organism>
<keyword evidence="3 7" id="KW-0347">Helicase</keyword>
<reference evidence="11" key="1">
    <citation type="submission" date="2018-10" db="EMBL/GenBank/DDBJ databases">
        <title>Transcriptome assembly of Aceria tosichella (Wheat curl mite) Type 2.</title>
        <authorList>
            <person name="Scully E.D."/>
            <person name="Geib S.M."/>
            <person name="Palmer N.A."/>
            <person name="Gupta A.K."/>
            <person name="Sarath G."/>
            <person name="Tatineni S."/>
        </authorList>
    </citation>
    <scope>NUCLEOTIDE SEQUENCE</scope>
    <source>
        <strain evidence="11">LincolnNE</strain>
    </source>
</reference>
<dbReference type="PANTHER" id="PTHR24031">
    <property type="entry name" value="RNA HELICASE"/>
    <property type="match status" value="1"/>
</dbReference>
<dbReference type="InterPro" id="IPR001650">
    <property type="entry name" value="Helicase_C-like"/>
</dbReference>
<dbReference type="InterPro" id="IPR011545">
    <property type="entry name" value="DEAD/DEAH_box_helicase_dom"/>
</dbReference>
<evidence type="ECO:0000256" key="6">
    <source>
        <dbReference type="PROSITE-ProRule" id="PRU00552"/>
    </source>
</evidence>
<dbReference type="GO" id="GO:0003723">
    <property type="term" value="F:RNA binding"/>
    <property type="evidence" value="ECO:0007669"/>
    <property type="project" value="UniProtKB-UniRule"/>
</dbReference>
<gene>
    <name evidence="11" type="primary">Ddx49</name>
    <name evidence="11" type="ORF">g.20660</name>
</gene>
<keyword evidence="2 7" id="KW-0378">Hydrolase</keyword>
<dbReference type="EMBL" id="GGYP01004672">
    <property type="protein sequence ID" value="MDE49443.1"/>
    <property type="molecule type" value="Transcribed_RNA"/>
</dbReference>
<proteinExistence type="inferred from homology"/>
<dbReference type="GO" id="GO:0016787">
    <property type="term" value="F:hydrolase activity"/>
    <property type="evidence" value="ECO:0007669"/>
    <property type="project" value="UniProtKB-KW"/>
</dbReference>
<evidence type="ECO:0000313" key="11">
    <source>
        <dbReference type="EMBL" id="MDE49443.1"/>
    </source>
</evidence>
<protein>
    <recommendedName>
        <fullName evidence="7">ATP-dependent RNA helicase</fullName>
        <ecNumber evidence="7">3.6.4.13</ecNumber>
    </recommendedName>
</protein>
<evidence type="ECO:0000256" key="2">
    <source>
        <dbReference type="ARBA" id="ARBA00022801"/>
    </source>
</evidence>
<dbReference type="SMART" id="SM00487">
    <property type="entry name" value="DEXDc"/>
    <property type="match status" value="1"/>
</dbReference>
<evidence type="ECO:0000259" key="10">
    <source>
        <dbReference type="PROSITE" id="PS51195"/>
    </source>
</evidence>
<dbReference type="Gene3D" id="3.40.50.300">
    <property type="entry name" value="P-loop containing nucleotide triphosphate hydrolases"/>
    <property type="match status" value="2"/>
</dbReference>